<evidence type="ECO:0000313" key="9">
    <source>
        <dbReference type="EMBL" id="MFC4134253.1"/>
    </source>
</evidence>
<gene>
    <name evidence="9" type="ORF">ACFOZ4_26895</name>
</gene>
<keyword evidence="6 7" id="KW-0472">Membrane</keyword>
<name>A0ABV8LV65_9ACTN</name>
<feature type="transmembrane region" description="Helical" evidence="7">
    <location>
        <begin position="48"/>
        <end position="68"/>
    </location>
</feature>
<evidence type="ECO:0000256" key="6">
    <source>
        <dbReference type="ARBA" id="ARBA00023136"/>
    </source>
</evidence>
<dbReference type="InterPro" id="IPR032816">
    <property type="entry name" value="VTT_dom"/>
</dbReference>
<feature type="transmembrane region" description="Helical" evidence="7">
    <location>
        <begin position="194"/>
        <end position="214"/>
    </location>
</feature>
<feature type="transmembrane region" description="Helical" evidence="7">
    <location>
        <begin position="15"/>
        <end position="36"/>
    </location>
</feature>
<proteinExistence type="inferred from homology"/>
<comment type="caution">
    <text evidence="9">The sequence shown here is derived from an EMBL/GenBank/DDBJ whole genome shotgun (WGS) entry which is preliminary data.</text>
</comment>
<evidence type="ECO:0000256" key="3">
    <source>
        <dbReference type="ARBA" id="ARBA00022475"/>
    </source>
</evidence>
<dbReference type="Pfam" id="PF09335">
    <property type="entry name" value="VTT_dom"/>
    <property type="match status" value="1"/>
</dbReference>
<protein>
    <recommendedName>
        <fullName evidence="7">TVP38/TMEM64 family membrane protein</fullName>
    </recommendedName>
</protein>
<dbReference type="RefSeq" id="WP_253761573.1">
    <property type="nucleotide sequence ID" value="NZ_JAMZDZ010000001.1"/>
</dbReference>
<reference evidence="10" key="1">
    <citation type="journal article" date="2019" name="Int. J. Syst. Evol. Microbiol.">
        <title>The Global Catalogue of Microorganisms (GCM) 10K type strain sequencing project: providing services to taxonomists for standard genome sequencing and annotation.</title>
        <authorList>
            <consortium name="The Broad Institute Genomics Platform"/>
            <consortium name="The Broad Institute Genome Sequencing Center for Infectious Disease"/>
            <person name="Wu L."/>
            <person name="Ma J."/>
        </authorList>
    </citation>
    <scope>NUCLEOTIDE SEQUENCE [LARGE SCALE GENOMIC DNA]</scope>
    <source>
        <strain evidence="10">CGMCC 4.7289</strain>
    </source>
</reference>
<keyword evidence="3 7" id="KW-1003">Cell membrane</keyword>
<dbReference type="PANTHER" id="PTHR12677">
    <property type="entry name" value="GOLGI APPARATUS MEMBRANE PROTEIN TVP38-RELATED"/>
    <property type="match status" value="1"/>
</dbReference>
<evidence type="ECO:0000256" key="2">
    <source>
        <dbReference type="ARBA" id="ARBA00008640"/>
    </source>
</evidence>
<evidence type="ECO:0000256" key="4">
    <source>
        <dbReference type="ARBA" id="ARBA00022692"/>
    </source>
</evidence>
<evidence type="ECO:0000256" key="7">
    <source>
        <dbReference type="RuleBase" id="RU366058"/>
    </source>
</evidence>
<dbReference type="InterPro" id="IPR015414">
    <property type="entry name" value="TMEM64"/>
</dbReference>
<evidence type="ECO:0000256" key="1">
    <source>
        <dbReference type="ARBA" id="ARBA00004651"/>
    </source>
</evidence>
<dbReference type="PANTHER" id="PTHR12677:SF59">
    <property type="entry name" value="GOLGI APPARATUS MEMBRANE PROTEIN TVP38-RELATED"/>
    <property type="match status" value="1"/>
</dbReference>
<sequence length="221" mass="22466">MTTADTPAADFRRRALIRAGALALGVGAVALLASRVPLGSVPDEVRELGAFGPAAAVVAGAALLMALVPRTAISLACGLLFGATAGAGVALVAAVGAAIATFWLGRWAGRETVRRRLRGRIARLDEWLAQRGTLAVVVVRLLPIAPFGLVGYAYGSSATRFRHYLAGTALGGAPSAFAYAAIGAAVVSPDGVTLLTYLPAALGALVSASAAVYWRVTSRRS</sequence>
<accession>A0ABV8LV65</accession>
<feature type="transmembrane region" description="Helical" evidence="7">
    <location>
        <begin position="133"/>
        <end position="152"/>
    </location>
</feature>
<evidence type="ECO:0000313" key="10">
    <source>
        <dbReference type="Proteomes" id="UP001595816"/>
    </source>
</evidence>
<evidence type="ECO:0000256" key="5">
    <source>
        <dbReference type="ARBA" id="ARBA00022989"/>
    </source>
</evidence>
<comment type="similarity">
    <text evidence="2 7">Belongs to the TVP38/TMEM64 family.</text>
</comment>
<keyword evidence="5 7" id="KW-1133">Transmembrane helix</keyword>
<keyword evidence="4 7" id="KW-0812">Transmembrane</keyword>
<dbReference type="EMBL" id="JBHSAY010000015">
    <property type="protein sequence ID" value="MFC4134253.1"/>
    <property type="molecule type" value="Genomic_DNA"/>
</dbReference>
<evidence type="ECO:0000259" key="8">
    <source>
        <dbReference type="Pfam" id="PF09335"/>
    </source>
</evidence>
<keyword evidence="10" id="KW-1185">Reference proteome</keyword>
<comment type="subcellular location">
    <subcellularLocation>
        <location evidence="1 7">Cell membrane</location>
        <topology evidence="1 7">Multi-pass membrane protein</topology>
    </subcellularLocation>
</comment>
<feature type="domain" description="VTT" evidence="8">
    <location>
        <begin position="68"/>
        <end position="184"/>
    </location>
</feature>
<organism evidence="9 10">
    <name type="scientific">Hamadaea flava</name>
    <dbReference type="NCBI Taxonomy" id="1742688"/>
    <lineage>
        <taxon>Bacteria</taxon>
        <taxon>Bacillati</taxon>
        <taxon>Actinomycetota</taxon>
        <taxon>Actinomycetes</taxon>
        <taxon>Micromonosporales</taxon>
        <taxon>Micromonosporaceae</taxon>
        <taxon>Hamadaea</taxon>
    </lineage>
</organism>
<feature type="transmembrane region" description="Helical" evidence="7">
    <location>
        <begin position="80"/>
        <end position="104"/>
    </location>
</feature>
<dbReference type="Proteomes" id="UP001595816">
    <property type="component" value="Unassembled WGS sequence"/>
</dbReference>
<feature type="transmembrane region" description="Helical" evidence="7">
    <location>
        <begin position="164"/>
        <end position="188"/>
    </location>
</feature>